<protein>
    <submittedName>
        <fullName evidence="1">Uncharacterized protein</fullName>
    </submittedName>
</protein>
<keyword evidence="2" id="KW-1185">Reference proteome</keyword>
<organism evidence="1 2">
    <name type="scientific">Auriscalpium vulgare</name>
    <dbReference type="NCBI Taxonomy" id="40419"/>
    <lineage>
        <taxon>Eukaryota</taxon>
        <taxon>Fungi</taxon>
        <taxon>Dikarya</taxon>
        <taxon>Basidiomycota</taxon>
        <taxon>Agaricomycotina</taxon>
        <taxon>Agaricomycetes</taxon>
        <taxon>Russulales</taxon>
        <taxon>Auriscalpiaceae</taxon>
        <taxon>Auriscalpium</taxon>
    </lineage>
</organism>
<name>A0ACB8RVJ4_9AGAM</name>
<reference evidence="1" key="1">
    <citation type="submission" date="2021-02" db="EMBL/GenBank/DDBJ databases">
        <authorList>
            <consortium name="DOE Joint Genome Institute"/>
            <person name="Ahrendt S."/>
            <person name="Looney B.P."/>
            <person name="Miyauchi S."/>
            <person name="Morin E."/>
            <person name="Drula E."/>
            <person name="Courty P.E."/>
            <person name="Chicoki N."/>
            <person name="Fauchery L."/>
            <person name="Kohler A."/>
            <person name="Kuo A."/>
            <person name="Labutti K."/>
            <person name="Pangilinan J."/>
            <person name="Lipzen A."/>
            <person name="Riley R."/>
            <person name="Andreopoulos W."/>
            <person name="He G."/>
            <person name="Johnson J."/>
            <person name="Barry K.W."/>
            <person name="Grigoriev I.V."/>
            <person name="Nagy L."/>
            <person name="Hibbett D."/>
            <person name="Henrissat B."/>
            <person name="Matheny P.B."/>
            <person name="Labbe J."/>
            <person name="Martin F."/>
        </authorList>
    </citation>
    <scope>NUCLEOTIDE SEQUENCE</scope>
    <source>
        <strain evidence="1">FP105234-sp</strain>
    </source>
</reference>
<evidence type="ECO:0000313" key="1">
    <source>
        <dbReference type="EMBL" id="KAI0047827.1"/>
    </source>
</evidence>
<accession>A0ACB8RVJ4</accession>
<proteinExistence type="predicted"/>
<reference evidence="1" key="2">
    <citation type="journal article" date="2022" name="New Phytol.">
        <title>Evolutionary transition to the ectomycorrhizal habit in the genomes of a hyperdiverse lineage of mushroom-forming fungi.</title>
        <authorList>
            <person name="Looney B."/>
            <person name="Miyauchi S."/>
            <person name="Morin E."/>
            <person name="Drula E."/>
            <person name="Courty P.E."/>
            <person name="Kohler A."/>
            <person name="Kuo A."/>
            <person name="LaButti K."/>
            <person name="Pangilinan J."/>
            <person name="Lipzen A."/>
            <person name="Riley R."/>
            <person name="Andreopoulos W."/>
            <person name="He G."/>
            <person name="Johnson J."/>
            <person name="Nolan M."/>
            <person name="Tritt A."/>
            <person name="Barry K.W."/>
            <person name="Grigoriev I.V."/>
            <person name="Nagy L.G."/>
            <person name="Hibbett D."/>
            <person name="Henrissat B."/>
            <person name="Matheny P.B."/>
            <person name="Labbe J."/>
            <person name="Martin F.M."/>
        </authorList>
    </citation>
    <scope>NUCLEOTIDE SEQUENCE</scope>
    <source>
        <strain evidence="1">FP105234-sp</strain>
    </source>
</reference>
<sequence length="186" mass="20400">MGVPAFCSLQKNKLFRALGMKSPRNIGSLSVDVNERTSMSRRRGRTGMMPQSWTLQCYCPLDASINGRVQIEALVPTKPRDRTHSLATMVDRKTLEEGARVHACVGDGVEREEPTRLLSLSHSHGHVTIPGLEEPRGSSLRRLAAAHHRGHGTDHDLVARIASVLQSSVLQSTPPAVGYRTSSHRP</sequence>
<evidence type="ECO:0000313" key="2">
    <source>
        <dbReference type="Proteomes" id="UP000814033"/>
    </source>
</evidence>
<comment type="caution">
    <text evidence="1">The sequence shown here is derived from an EMBL/GenBank/DDBJ whole genome shotgun (WGS) entry which is preliminary data.</text>
</comment>
<dbReference type="Proteomes" id="UP000814033">
    <property type="component" value="Unassembled WGS sequence"/>
</dbReference>
<gene>
    <name evidence="1" type="ORF">FA95DRAFT_1184015</name>
</gene>
<dbReference type="EMBL" id="MU275897">
    <property type="protein sequence ID" value="KAI0047827.1"/>
    <property type="molecule type" value="Genomic_DNA"/>
</dbReference>